<feature type="transmembrane region" description="Helical" evidence="6">
    <location>
        <begin position="428"/>
        <end position="454"/>
    </location>
</feature>
<feature type="transmembrane region" description="Helical" evidence="6">
    <location>
        <begin position="399"/>
        <end position="422"/>
    </location>
</feature>
<feature type="transmembrane region" description="Helical" evidence="6">
    <location>
        <begin position="112"/>
        <end position="136"/>
    </location>
</feature>
<reference evidence="8" key="2">
    <citation type="submission" date="2025-09" db="UniProtKB">
        <authorList>
            <consortium name="Ensembl"/>
        </authorList>
    </citation>
    <scope>IDENTIFICATION</scope>
</reference>
<feature type="transmembrane region" description="Helical" evidence="6">
    <location>
        <begin position="180"/>
        <end position="197"/>
    </location>
</feature>
<accession>A0A8C4ZFJ0</accession>
<dbReference type="Ensembl" id="ENSGMOT00000011501.2">
    <property type="protein sequence ID" value="ENSGMOP00000011200.2"/>
    <property type="gene ID" value="ENSGMOG00000010453.2"/>
</dbReference>
<dbReference type="OMA" id="VKFCLYQ"/>
<keyword evidence="5 6" id="KW-0472">Membrane</keyword>
<dbReference type="Pfam" id="PF01554">
    <property type="entry name" value="MatE"/>
    <property type="match status" value="2"/>
</dbReference>
<dbReference type="CDD" id="cd13132">
    <property type="entry name" value="MATE_eukaryotic"/>
    <property type="match status" value="1"/>
</dbReference>
<evidence type="ECO:0000256" key="3">
    <source>
        <dbReference type="ARBA" id="ARBA00022692"/>
    </source>
</evidence>
<comment type="similarity">
    <text evidence="2 6">Belongs to the multi antimicrobial extrusion (MATE) (TC 2.A.66.1) family.</text>
</comment>
<feature type="transmembrane region" description="Helical" evidence="6">
    <location>
        <begin position="331"/>
        <end position="358"/>
    </location>
</feature>
<evidence type="ECO:0000313" key="8">
    <source>
        <dbReference type="Ensembl" id="ENSGMOP00000011200.2"/>
    </source>
</evidence>
<keyword evidence="3 6" id="KW-0812">Transmembrane</keyword>
<sequence length="588" mass="63005">MEDRPATPLSHCERLKARVPPALRLEISHLLAMTGPLLLSRILNFMLPFVVTMFCGRLGTQVMAGYGLATAAINCSVAAAGYGLGQACDTLVTQTFGSRNLPRVGVVLQRGILILLLFCLPCWGLLVNMQPILLALGQGPEVARIVQVYAYAFMPALPAVFLHHIHVTYLQSQGIIMPQVYMAVLANVANIITNYVLLNQLALGLSGSAAANCLAQLYQCAFMFAYTWWNKLHVSTWKGWSTDSLQEWGSFMRLAIPSTLMTCFEWWIYESGGFLAGLLGENELAAQHVIMMVAFINYMIPLGVQAAACVRVGNALGAGDTAGAILSTRVALSLAGVLAVAECLVLASTRSVIGLIFTSDQKVLALVSRLMSVYCVVPLFDSLVCVSTGILLGTGRQKIAAVANLVGYYGIGLPLAATLMFVAELGGLGFWVGLLTAVCLQSIFYVVVILNFNWEKMTVEAVKRGKKNMQVDPLNPETSNQSASSNGSPVNGLLSEDQKRPDGGPPVQRSGAAQGPRKQLSPTQLVLRRGFTTVLMVLLLVVGLMVHYHVPLPESPAPPSESNRTLGGANVMDTTPAPGVPTTWVSRG</sequence>
<dbReference type="AlphaFoldDB" id="A0A8C4ZFJ0"/>
<protein>
    <recommendedName>
        <fullName evidence="6">Multidrug and toxin extrusion protein</fullName>
    </recommendedName>
</protein>
<dbReference type="GO" id="GO:0015297">
    <property type="term" value="F:antiporter activity"/>
    <property type="evidence" value="ECO:0007669"/>
    <property type="project" value="InterPro"/>
</dbReference>
<dbReference type="GO" id="GO:1990961">
    <property type="term" value="P:xenobiotic detoxification by transmembrane export across the plasma membrane"/>
    <property type="evidence" value="ECO:0007669"/>
    <property type="project" value="InterPro"/>
</dbReference>
<dbReference type="PANTHER" id="PTHR11206">
    <property type="entry name" value="MULTIDRUG RESISTANCE PROTEIN"/>
    <property type="match status" value="1"/>
</dbReference>
<evidence type="ECO:0000256" key="4">
    <source>
        <dbReference type="ARBA" id="ARBA00022989"/>
    </source>
</evidence>
<dbReference type="InterPro" id="IPR045069">
    <property type="entry name" value="MATE_euk"/>
</dbReference>
<dbReference type="Proteomes" id="UP000694546">
    <property type="component" value="Chromosome 16"/>
</dbReference>
<evidence type="ECO:0000313" key="9">
    <source>
        <dbReference type="Proteomes" id="UP000694546"/>
    </source>
</evidence>
<feature type="transmembrane region" description="Helical" evidence="6">
    <location>
        <begin position="148"/>
        <end position="168"/>
    </location>
</feature>
<evidence type="ECO:0000256" key="2">
    <source>
        <dbReference type="ARBA" id="ARBA00010199"/>
    </source>
</evidence>
<dbReference type="NCBIfam" id="TIGR00797">
    <property type="entry name" value="matE"/>
    <property type="match status" value="1"/>
</dbReference>
<evidence type="ECO:0000256" key="7">
    <source>
        <dbReference type="SAM" id="MobiDB-lite"/>
    </source>
</evidence>
<keyword evidence="9" id="KW-1185">Reference proteome</keyword>
<evidence type="ECO:0000256" key="1">
    <source>
        <dbReference type="ARBA" id="ARBA00004141"/>
    </source>
</evidence>
<feature type="transmembrane region" description="Helical" evidence="6">
    <location>
        <begin position="38"/>
        <end position="56"/>
    </location>
</feature>
<feature type="transmembrane region" description="Helical" evidence="6">
    <location>
        <begin position="370"/>
        <end position="392"/>
    </location>
</feature>
<dbReference type="InterPro" id="IPR002528">
    <property type="entry name" value="MATE_fam"/>
</dbReference>
<organism evidence="8 9">
    <name type="scientific">Gadus morhua</name>
    <name type="common">Atlantic cod</name>
    <dbReference type="NCBI Taxonomy" id="8049"/>
    <lineage>
        <taxon>Eukaryota</taxon>
        <taxon>Metazoa</taxon>
        <taxon>Chordata</taxon>
        <taxon>Craniata</taxon>
        <taxon>Vertebrata</taxon>
        <taxon>Euteleostomi</taxon>
        <taxon>Actinopterygii</taxon>
        <taxon>Neopterygii</taxon>
        <taxon>Teleostei</taxon>
        <taxon>Neoteleostei</taxon>
        <taxon>Acanthomorphata</taxon>
        <taxon>Zeiogadaria</taxon>
        <taxon>Gadariae</taxon>
        <taxon>Gadiformes</taxon>
        <taxon>Gadoidei</taxon>
        <taxon>Gadidae</taxon>
        <taxon>Gadus</taxon>
    </lineage>
</organism>
<feature type="transmembrane region" description="Helical" evidence="6">
    <location>
        <begin position="526"/>
        <end position="550"/>
    </location>
</feature>
<dbReference type="OrthoDB" id="2126698at2759"/>
<feature type="compositionally biased region" description="Polar residues" evidence="7">
    <location>
        <begin position="476"/>
        <end position="489"/>
    </location>
</feature>
<dbReference type="GO" id="GO:0042910">
    <property type="term" value="F:xenobiotic transmembrane transporter activity"/>
    <property type="evidence" value="ECO:0007669"/>
    <property type="project" value="InterPro"/>
</dbReference>
<keyword evidence="4 6" id="KW-1133">Transmembrane helix</keyword>
<dbReference type="GeneTree" id="ENSGT00940000163922"/>
<evidence type="ECO:0000256" key="5">
    <source>
        <dbReference type="ARBA" id="ARBA00023136"/>
    </source>
</evidence>
<name>A0A8C4ZFJ0_GADMO</name>
<evidence type="ECO:0000256" key="6">
    <source>
        <dbReference type="RuleBase" id="RU004914"/>
    </source>
</evidence>
<dbReference type="GO" id="GO:0016020">
    <property type="term" value="C:membrane"/>
    <property type="evidence" value="ECO:0007669"/>
    <property type="project" value="UniProtKB-SubCell"/>
</dbReference>
<feature type="transmembrane region" description="Helical" evidence="6">
    <location>
        <begin position="209"/>
        <end position="229"/>
    </location>
</feature>
<reference evidence="8" key="1">
    <citation type="submission" date="2025-08" db="UniProtKB">
        <authorList>
            <consortium name="Ensembl"/>
        </authorList>
    </citation>
    <scope>IDENTIFICATION</scope>
</reference>
<feature type="region of interest" description="Disordered" evidence="7">
    <location>
        <begin position="553"/>
        <end position="588"/>
    </location>
</feature>
<proteinExistence type="inferred from homology"/>
<comment type="subcellular location">
    <subcellularLocation>
        <location evidence="1">Membrane</location>
        <topology evidence="1">Multi-pass membrane protein</topology>
    </subcellularLocation>
</comment>
<feature type="region of interest" description="Disordered" evidence="7">
    <location>
        <begin position="470"/>
        <end position="520"/>
    </location>
</feature>
<gene>
    <name evidence="8" type="primary">slc47a4</name>
</gene>
<feature type="transmembrane region" description="Helical" evidence="6">
    <location>
        <begin position="289"/>
        <end position="310"/>
    </location>
</feature>